<dbReference type="EMBL" id="QYYH01000155">
    <property type="protein sequence ID" value="RJY06683.1"/>
    <property type="molecule type" value="Genomic_DNA"/>
</dbReference>
<accession>A0A3A6TF67</accession>
<organism evidence="1 2">
    <name type="scientific">Parashewanella spongiae</name>
    <dbReference type="NCBI Taxonomy" id="342950"/>
    <lineage>
        <taxon>Bacteria</taxon>
        <taxon>Pseudomonadati</taxon>
        <taxon>Pseudomonadota</taxon>
        <taxon>Gammaproteobacteria</taxon>
        <taxon>Alteromonadales</taxon>
        <taxon>Shewanellaceae</taxon>
        <taxon>Parashewanella</taxon>
    </lineage>
</organism>
<dbReference type="Proteomes" id="UP000273022">
    <property type="component" value="Unassembled WGS sequence"/>
</dbReference>
<dbReference type="AlphaFoldDB" id="A0A3A6TF67"/>
<comment type="caution">
    <text evidence="1">The sequence shown here is derived from an EMBL/GenBank/DDBJ whole genome shotgun (WGS) entry which is preliminary data.</text>
</comment>
<dbReference type="RefSeq" id="WP_121854897.1">
    <property type="nucleotide sequence ID" value="NZ_CP037952.1"/>
</dbReference>
<evidence type="ECO:0000313" key="1">
    <source>
        <dbReference type="EMBL" id="RJY06683.1"/>
    </source>
</evidence>
<reference evidence="1 2" key="1">
    <citation type="submission" date="2018-09" db="EMBL/GenBank/DDBJ databases">
        <title>Phylogeny of the Shewanellaceae, and recommendation for two new genera, Pseudoshewanella and Parashewanella.</title>
        <authorList>
            <person name="Wang G."/>
        </authorList>
    </citation>
    <scope>NUCLEOTIDE SEQUENCE [LARGE SCALE GENOMIC DNA]</scope>
    <source>
        <strain evidence="1 2">KCTC 22492</strain>
    </source>
</reference>
<proteinExistence type="predicted"/>
<protein>
    <submittedName>
        <fullName evidence="1">Uncharacterized protein</fullName>
    </submittedName>
</protein>
<evidence type="ECO:0000313" key="2">
    <source>
        <dbReference type="Proteomes" id="UP000273022"/>
    </source>
</evidence>
<name>A0A3A6TF67_9GAMM</name>
<gene>
    <name evidence="1" type="ORF">D5R81_17450</name>
</gene>
<sequence>MNSLPPLHMYESFKLSDSEPDTVNANMKLSHFLKSQNTHEIFSAEDFDQSVESEIDKLLSTELNHIPINRRMFSSLYKIALLSNRLYKNLIIKTPSNLDLSDLHAKPRSCEFNTEVFKNKFESNLHEISNLRRLLTAVRQGVIFQGAEPYGLLGNKALDGLIAYLKQFHEQAHNIYTIVECDKSEVKIQTGCCIGVHFSENEDIGDGVLFFSKSFRDISKIGFYNTSLGFHLVDESKLDELIESWIGHDREGYSISILPLQESLVNTHSSRKIVQLRPDELKLVSDLHVSLKAYCHFSGKDKPTLLEINELRTDVGDKEIKKMHLSDIFSKFKERGVQPN</sequence>
<keyword evidence="2" id="KW-1185">Reference proteome</keyword>